<dbReference type="EMBL" id="ML769383">
    <property type="protein sequence ID" value="KAE9411205.1"/>
    <property type="molecule type" value="Genomic_DNA"/>
</dbReference>
<dbReference type="PROSITE" id="PS50196">
    <property type="entry name" value="RANBD1"/>
    <property type="match status" value="1"/>
</dbReference>
<dbReference type="InterPro" id="IPR053074">
    <property type="entry name" value="NPC_Nucleoporin"/>
</dbReference>
<keyword evidence="11" id="KW-1185">Reference proteome</keyword>
<keyword evidence="5" id="KW-0811">Translocation</keyword>
<feature type="compositionally biased region" description="Low complexity" evidence="8">
    <location>
        <begin position="401"/>
        <end position="412"/>
    </location>
</feature>
<dbReference type="SMART" id="SM00160">
    <property type="entry name" value="RanBD"/>
    <property type="match status" value="1"/>
</dbReference>
<dbReference type="PANTHER" id="PTHR38697:SF1">
    <property type="entry name" value="NUCLEAR PORE COMPLEX PROTEIN SIMILAR TO S. CEREVISIAE NUP2 (EUROFUNG)"/>
    <property type="match status" value="1"/>
</dbReference>
<evidence type="ECO:0000256" key="3">
    <source>
        <dbReference type="ARBA" id="ARBA00022816"/>
    </source>
</evidence>
<dbReference type="InterPro" id="IPR000156">
    <property type="entry name" value="Ran_bind_dom"/>
</dbReference>
<dbReference type="Gene3D" id="2.30.29.30">
    <property type="entry name" value="Pleckstrin-homology domain (PH domain)/Phosphotyrosine-binding domain (PTB)"/>
    <property type="match status" value="1"/>
</dbReference>
<proteinExistence type="predicted"/>
<keyword evidence="3" id="KW-0509">mRNA transport</keyword>
<feature type="region of interest" description="Disordered" evidence="8">
    <location>
        <begin position="169"/>
        <end position="347"/>
    </location>
</feature>
<dbReference type="OrthoDB" id="185618at2759"/>
<evidence type="ECO:0000256" key="8">
    <source>
        <dbReference type="SAM" id="MobiDB-lite"/>
    </source>
</evidence>
<dbReference type="Pfam" id="PF00638">
    <property type="entry name" value="Ran_BP1"/>
    <property type="match status" value="1"/>
</dbReference>
<feature type="compositionally biased region" description="Gly residues" evidence="8">
    <location>
        <begin position="333"/>
        <end position="342"/>
    </location>
</feature>
<dbReference type="Proteomes" id="UP000799118">
    <property type="component" value="Unassembled WGS sequence"/>
</dbReference>
<feature type="compositionally biased region" description="Low complexity" evidence="8">
    <location>
        <begin position="21"/>
        <end position="31"/>
    </location>
</feature>
<protein>
    <recommendedName>
        <fullName evidence="9">RanBD1 domain-containing protein</fullName>
    </recommendedName>
</protein>
<evidence type="ECO:0000313" key="10">
    <source>
        <dbReference type="EMBL" id="KAE9411205.1"/>
    </source>
</evidence>
<dbReference type="AlphaFoldDB" id="A0A6A4ITL9"/>
<dbReference type="GO" id="GO:0015031">
    <property type="term" value="P:protein transport"/>
    <property type="evidence" value="ECO:0007669"/>
    <property type="project" value="UniProtKB-KW"/>
</dbReference>
<evidence type="ECO:0000259" key="9">
    <source>
        <dbReference type="PROSITE" id="PS50196"/>
    </source>
</evidence>
<reference evidence="10" key="1">
    <citation type="journal article" date="2019" name="Environ. Microbiol.">
        <title>Fungal ecological strategies reflected in gene transcription - a case study of two litter decomposers.</title>
        <authorList>
            <person name="Barbi F."/>
            <person name="Kohler A."/>
            <person name="Barry K."/>
            <person name="Baskaran P."/>
            <person name="Daum C."/>
            <person name="Fauchery L."/>
            <person name="Ihrmark K."/>
            <person name="Kuo A."/>
            <person name="LaButti K."/>
            <person name="Lipzen A."/>
            <person name="Morin E."/>
            <person name="Grigoriev I.V."/>
            <person name="Henrissat B."/>
            <person name="Lindahl B."/>
            <person name="Martin F."/>
        </authorList>
    </citation>
    <scope>NUCLEOTIDE SEQUENCE</scope>
    <source>
        <strain evidence="10">JB14</strain>
    </source>
</reference>
<keyword evidence="7" id="KW-0539">Nucleus</keyword>
<evidence type="ECO:0000256" key="5">
    <source>
        <dbReference type="ARBA" id="ARBA00023010"/>
    </source>
</evidence>
<feature type="compositionally biased region" description="Low complexity" evidence="8">
    <location>
        <begin position="229"/>
        <end position="332"/>
    </location>
</feature>
<feature type="region of interest" description="Disordered" evidence="8">
    <location>
        <begin position="97"/>
        <end position="120"/>
    </location>
</feature>
<sequence length="538" mass="55604">MRKADDAVLATRKLKPLPKRSSASVTSSPSSEPQQRFTGFTGFGASSKDAGVFTPPASPSPFPSTSPFSASPSTSNPFAKPAVTSTASSAAKTFSDLLGTSSSSRPAPLTSEPTLPDVESEGDVAVDYFKSLRGLNASILSAITKAVEKDPFTDIASLLERYKTLRGSVQKEYDEKSHKKSSSSSLSTASVTSFSMPTPPASFSGFGETLASSSTAPPLGSGFTPKLDSAAAKSSSPFSFPSTSASAFSFPPAASLASSSKSTESASKPSEPTTNVFSSNPPSSSSTLSFAAPSASGSTSSPFGASTASNPFGSSSFKTPSTSSPFGSPPKLGGFGGFGGGAKASASAGSIGNPVGFGFGSPTKSDNNTSAFSFAKDTTNVKELEPTDAGEAPATHAIQPSEGNEGSGFSFGQNPHDEEGEGEEGEETVHSIRSKAFRMNEGTWADLGTGILRLKKHKETGQRRLLLRNSNTGKIIINFNIYNGLKPTLNKKAVMFVGHEGNGSSQTYNVRTKTEEQASELKNALEREITFVKAKESE</sequence>
<name>A0A6A4ITL9_9AGAR</name>
<dbReference type="GO" id="GO:0005643">
    <property type="term" value="C:nuclear pore"/>
    <property type="evidence" value="ECO:0007669"/>
    <property type="project" value="UniProtKB-SubCell"/>
</dbReference>
<dbReference type="CDD" id="cd13170">
    <property type="entry name" value="RanBD_NUP50"/>
    <property type="match status" value="1"/>
</dbReference>
<keyword evidence="6" id="KW-0906">Nuclear pore complex</keyword>
<keyword evidence="4" id="KW-0653">Protein transport</keyword>
<feature type="region of interest" description="Disordered" evidence="8">
    <location>
        <begin position="1"/>
        <end position="82"/>
    </location>
</feature>
<comment type="subcellular location">
    <subcellularLocation>
        <location evidence="1">Nucleus</location>
        <location evidence="1">Nuclear pore complex</location>
    </subcellularLocation>
</comment>
<dbReference type="Pfam" id="PF08911">
    <property type="entry name" value="NUP50"/>
    <property type="match status" value="1"/>
</dbReference>
<organism evidence="10 11">
    <name type="scientific">Gymnopus androsaceus JB14</name>
    <dbReference type="NCBI Taxonomy" id="1447944"/>
    <lineage>
        <taxon>Eukaryota</taxon>
        <taxon>Fungi</taxon>
        <taxon>Dikarya</taxon>
        <taxon>Basidiomycota</taxon>
        <taxon>Agaricomycotina</taxon>
        <taxon>Agaricomycetes</taxon>
        <taxon>Agaricomycetidae</taxon>
        <taxon>Agaricales</taxon>
        <taxon>Marasmiineae</taxon>
        <taxon>Omphalotaceae</taxon>
        <taxon>Gymnopus</taxon>
    </lineage>
</organism>
<gene>
    <name evidence="10" type="ORF">BT96DRAFT_2265</name>
</gene>
<dbReference type="PANTHER" id="PTHR38697">
    <property type="entry name" value="NUCLEAR PORE COMPLEX PROTEIN SIMILAR TO S. CEREVISIAE NUP2 (EUROFUNG)"/>
    <property type="match status" value="1"/>
</dbReference>
<feature type="region of interest" description="Disordered" evidence="8">
    <location>
        <begin position="389"/>
        <end position="429"/>
    </location>
</feature>
<evidence type="ECO:0000256" key="6">
    <source>
        <dbReference type="ARBA" id="ARBA00023132"/>
    </source>
</evidence>
<evidence type="ECO:0000256" key="4">
    <source>
        <dbReference type="ARBA" id="ARBA00022927"/>
    </source>
</evidence>
<evidence type="ECO:0000256" key="2">
    <source>
        <dbReference type="ARBA" id="ARBA00022448"/>
    </source>
</evidence>
<dbReference type="SUPFAM" id="SSF50729">
    <property type="entry name" value="PH domain-like"/>
    <property type="match status" value="1"/>
</dbReference>
<dbReference type="InterPro" id="IPR011993">
    <property type="entry name" value="PH-like_dom_sf"/>
</dbReference>
<accession>A0A6A4ITL9</accession>
<feature type="compositionally biased region" description="Low complexity" evidence="8">
    <location>
        <begin position="65"/>
        <end position="82"/>
    </location>
</feature>
<dbReference type="GO" id="GO:0051028">
    <property type="term" value="P:mRNA transport"/>
    <property type="evidence" value="ECO:0007669"/>
    <property type="project" value="UniProtKB-KW"/>
</dbReference>
<keyword evidence="2" id="KW-0813">Transport</keyword>
<dbReference type="InterPro" id="IPR015007">
    <property type="entry name" value="NUP2/50/61"/>
</dbReference>
<feature type="compositionally biased region" description="Low complexity" evidence="8">
    <location>
        <begin position="182"/>
        <end position="195"/>
    </location>
</feature>
<evidence type="ECO:0000256" key="7">
    <source>
        <dbReference type="ARBA" id="ARBA00023242"/>
    </source>
</evidence>
<evidence type="ECO:0000256" key="1">
    <source>
        <dbReference type="ARBA" id="ARBA00004567"/>
    </source>
</evidence>
<evidence type="ECO:0000313" key="11">
    <source>
        <dbReference type="Proteomes" id="UP000799118"/>
    </source>
</evidence>
<feature type="domain" description="RanBD1" evidence="9">
    <location>
        <begin position="418"/>
        <end position="534"/>
    </location>
</feature>